<dbReference type="InterPro" id="IPR005025">
    <property type="entry name" value="FMN_Rdtase-like_dom"/>
</dbReference>
<dbReference type="OrthoDB" id="9805976at2"/>
<accession>A0A2S7K459</accession>
<dbReference type="Proteomes" id="UP000239504">
    <property type="component" value="Unassembled WGS sequence"/>
</dbReference>
<dbReference type="PANTHER" id="PTHR43278">
    <property type="entry name" value="NAD(P)H-DEPENDENT FMN-CONTAINING OXIDOREDUCTASE YWQN-RELATED"/>
    <property type="match status" value="1"/>
</dbReference>
<reference evidence="4 5" key="1">
    <citation type="submission" date="2017-12" db="EMBL/GenBank/DDBJ databases">
        <authorList>
            <person name="Hurst M.R.H."/>
        </authorList>
    </citation>
    <scope>NUCLEOTIDE SEQUENCE [LARGE SCALE GENOMIC DNA]</scope>
    <source>
        <strain evidence="4 5">SY-3-19</strain>
    </source>
</reference>
<evidence type="ECO:0000313" key="4">
    <source>
        <dbReference type="EMBL" id="PQA87228.1"/>
    </source>
</evidence>
<dbReference type="SUPFAM" id="SSF52218">
    <property type="entry name" value="Flavoproteins"/>
    <property type="match status" value="1"/>
</dbReference>
<comment type="caution">
    <text evidence="4">The sequence shown here is derived from an EMBL/GenBank/DDBJ whole genome shotgun (WGS) entry which is preliminary data.</text>
</comment>
<protein>
    <submittedName>
        <fullName evidence="4">FMN reductase</fullName>
    </submittedName>
</protein>
<proteinExistence type="predicted"/>
<dbReference type="InterPro" id="IPR029039">
    <property type="entry name" value="Flavoprotein-like_sf"/>
</dbReference>
<organism evidence="4 5">
    <name type="scientific">Hyphococcus luteus</name>
    <dbReference type="NCBI Taxonomy" id="2058213"/>
    <lineage>
        <taxon>Bacteria</taxon>
        <taxon>Pseudomonadati</taxon>
        <taxon>Pseudomonadota</taxon>
        <taxon>Alphaproteobacteria</taxon>
        <taxon>Parvularculales</taxon>
        <taxon>Parvularculaceae</taxon>
        <taxon>Hyphococcus</taxon>
    </lineage>
</organism>
<dbReference type="RefSeq" id="WP_104830415.1">
    <property type="nucleotide sequence ID" value="NZ_PJCH01000009.1"/>
</dbReference>
<dbReference type="Pfam" id="PF03358">
    <property type="entry name" value="FMN_red"/>
    <property type="match status" value="1"/>
</dbReference>
<keyword evidence="5" id="KW-1185">Reference proteome</keyword>
<dbReference type="AlphaFoldDB" id="A0A2S7K459"/>
<evidence type="ECO:0000313" key="5">
    <source>
        <dbReference type="Proteomes" id="UP000239504"/>
    </source>
</evidence>
<gene>
    <name evidence="4" type="ORF">CW354_12395</name>
</gene>
<evidence type="ECO:0000259" key="3">
    <source>
        <dbReference type="Pfam" id="PF03358"/>
    </source>
</evidence>
<dbReference type="PANTHER" id="PTHR43278:SF4">
    <property type="entry name" value="NAD(P)H-DEPENDENT FMN-CONTAINING OXIDOREDUCTASE YWQN-RELATED"/>
    <property type="match status" value="1"/>
</dbReference>
<name>A0A2S7K459_9PROT</name>
<dbReference type="EMBL" id="PJCH01000009">
    <property type="protein sequence ID" value="PQA87228.1"/>
    <property type="molecule type" value="Genomic_DNA"/>
</dbReference>
<sequence length="183" mass="20061">MNSLFILGSSRGDGQTARLAREVFRHLGFEESADAEFVDLGALDIGPYDYEYRNRGDDFLPVAQKMVRSRTIVFASPLYWYSMSGQMKIFFDRLTDLTDPPLKPLGKALAGKTMFALGTGGNPEPPDSFVHPFEDTAGYFHMDWGGFFYAKGADALEPQTQDAAKDFAARIAAVAAPLPACTA</sequence>
<dbReference type="InterPro" id="IPR051796">
    <property type="entry name" value="ISF_SsuE-like"/>
</dbReference>
<evidence type="ECO:0000256" key="1">
    <source>
        <dbReference type="ARBA" id="ARBA00022630"/>
    </source>
</evidence>
<dbReference type="Gene3D" id="3.40.50.360">
    <property type="match status" value="1"/>
</dbReference>
<feature type="domain" description="NADPH-dependent FMN reductase-like" evidence="3">
    <location>
        <begin position="1"/>
        <end position="122"/>
    </location>
</feature>
<keyword evidence="2" id="KW-0288">FMN</keyword>
<evidence type="ECO:0000256" key="2">
    <source>
        <dbReference type="ARBA" id="ARBA00022643"/>
    </source>
</evidence>
<keyword evidence="1" id="KW-0285">Flavoprotein</keyword>
<dbReference type="GO" id="GO:0016491">
    <property type="term" value="F:oxidoreductase activity"/>
    <property type="evidence" value="ECO:0007669"/>
    <property type="project" value="InterPro"/>
</dbReference>